<feature type="transmembrane region" description="Helical" evidence="1">
    <location>
        <begin position="15"/>
        <end position="34"/>
    </location>
</feature>
<keyword evidence="1" id="KW-0472">Membrane</keyword>
<dbReference type="RefSeq" id="WP_079701649.1">
    <property type="nucleotide sequence ID" value="NZ_FUYR01000001.1"/>
</dbReference>
<protein>
    <recommendedName>
        <fullName evidence="4">CHAP domain-containing protein</fullName>
    </recommendedName>
</protein>
<keyword evidence="3" id="KW-1185">Reference proteome</keyword>
<dbReference type="AlphaFoldDB" id="A0A1T5AYK7"/>
<dbReference type="EMBL" id="FUYR01000001">
    <property type="protein sequence ID" value="SKB40131.1"/>
    <property type="molecule type" value="Genomic_DNA"/>
</dbReference>
<evidence type="ECO:0008006" key="4">
    <source>
        <dbReference type="Google" id="ProtNLM"/>
    </source>
</evidence>
<gene>
    <name evidence="2" type="ORF">SAMN05661099_1139</name>
</gene>
<accession>A0A1T5AYK7</accession>
<organism evidence="2 3">
    <name type="scientific">Daejeonella lutea</name>
    <dbReference type="NCBI Taxonomy" id="572036"/>
    <lineage>
        <taxon>Bacteria</taxon>
        <taxon>Pseudomonadati</taxon>
        <taxon>Bacteroidota</taxon>
        <taxon>Sphingobacteriia</taxon>
        <taxon>Sphingobacteriales</taxon>
        <taxon>Sphingobacteriaceae</taxon>
        <taxon>Daejeonella</taxon>
    </lineage>
</organism>
<dbReference type="OrthoDB" id="9813532at2"/>
<reference evidence="3" key="1">
    <citation type="submission" date="2017-02" db="EMBL/GenBank/DDBJ databases">
        <authorList>
            <person name="Varghese N."/>
            <person name="Submissions S."/>
        </authorList>
    </citation>
    <scope>NUCLEOTIDE SEQUENCE [LARGE SCALE GENOMIC DNA]</scope>
    <source>
        <strain evidence="3">DSM 22385</strain>
    </source>
</reference>
<dbReference type="STRING" id="572036.SAMN05661099_1139"/>
<dbReference type="Proteomes" id="UP000189981">
    <property type="component" value="Unassembled WGS sequence"/>
</dbReference>
<evidence type="ECO:0000313" key="2">
    <source>
        <dbReference type="EMBL" id="SKB40131.1"/>
    </source>
</evidence>
<keyword evidence="1" id="KW-1133">Transmembrane helix</keyword>
<evidence type="ECO:0000313" key="3">
    <source>
        <dbReference type="Proteomes" id="UP000189981"/>
    </source>
</evidence>
<proteinExistence type="predicted"/>
<sequence>MKINSTLNGGVRNHVSILPALFPAIVFLMIGMNVRSSAVPPVMKVNPLVERVRQIYTSQIGIREKPSNSGPQVEKYLKYVGLGKGNPWCAAFVCWSLGKAGVYNPRSGWSPDLFAGKRVIWASSSLPVSSIKNQESRLGGVKLGELSLNTVDWIPTAVRCACPPLAGGRGGFRSFNLPSPSSEFQFQTSSRAYPPRLATDNWQLTTTPFSNKRPPPNPSTPTTGDIFGLYFPEKGRISHTGFIDQWDGTWMISVEGNTNIAGSREGDGVYRKRRLVKSVYQVARYIND</sequence>
<name>A0A1T5AYK7_9SPHI</name>
<evidence type="ECO:0000256" key="1">
    <source>
        <dbReference type="SAM" id="Phobius"/>
    </source>
</evidence>
<keyword evidence="1" id="KW-0812">Transmembrane</keyword>